<evidence type="ECO:0000313" key="4">
    <source>
        <dbReference type="Proteomes" id="UP000054498"/>
    </source>
</evidence>
<protein>
    <submittedName>
        <fullName evidence="3">Uncharacterized protein</fullName>
    </submittedName>
</protein>
<organism evidence="3 4">
    <name type="scientific">Monoraphidium neglectum</name>
    <dbReference type="NCBI Taxonomy" id="145388"/>
    <lineage>
        <taxon>Eukaryota</taxon>
        <taxon>Viridiplantae</taxon>
        <taxon>Chlorophyta</taxon>
        <taxon>core chlorophytes</taxon>
        <taxon>Chlorophyceae</taxon>
        <taxon>CS clade</taxon>
        <taxon>Sphaeropleales</taxon>
        <taxon>Selenastraceae</taxon>
        <taxon>Monoraphidium</taxon>
    </lineage>
</organism>
<feature type="transmembrane region" description="Helical" evidence="2">
    <location>
        <begin position="137"/>
        <end position="159"/>
    </location>
</feature>
<keyword evidence="2" id="KW-0472">Membrane</keyword>
<keyword evidence="2" id="KW-1133">Transmembrane helix</keyword>
<keyword evidence="2" id="KW-0812">Transmembrane</keyword>
<name>A0A0D2M048_9CHLO</name>
<dbReference type="KEGG" id="mng:MNEG_10936"/>
<reference evidence="3 4" key="1">
    <citation type="journal article" date="2013" name="BMC Genomics">
        <title>Reconstruction of the lipid metabolism for the microalga Monoraphidium neglectum from its genome sequence reveals characteristics suitable for biofuel production.</title>
        <authorList>
            <person name="Bogen C."/>
            <person name="Al-Dilaimi A."/>
            <person name="Albersmeier A."/>
            <person name="Wichmann J."/>
            <person name="Grundmann M."/>
            <person name="Rupp O."/>
            <person name="Lauersen K.J."/>
            <person name="Blifernez-Klassen O."/>
            <person name="Kalinowski J."/>
            <person name="Goesmann A."/>
            <person name="Mussgnug J.H."/>
            <person name="Kruse O."/>
        </authorList>
    </citation>
    <scope>NUCLEOTIDE SEQUENCE [LARGE SCALE GENOMIC DNA]</scope>
    <source>
        <strain evidence="3 4">SAG 48.87</strain>
    </source>
</reference>
<dbReference type="GeneID" id="25728148"/>
<evidence type="ECO:0000256" key="1">
    <source>
        <dbReference type="SAM" id="MobiDB-lite"/>
    </source>
</evidence>
<dbReference type="AlphaFoldDB" id="A0A0D2M048"/>
<dbReference type="RefSeq" id="XP_013896044.1">
    <property type="nucleotide sequence ID" value="XM_014040590.1"/>
</dbReference>
<evidence type="ECO:0000256" key="2">
    <source>
        <dbReference type="SAM" id="Phobius"/>
    </source>
</evidence>
<gene>
    <name evidence="3" type="ORF">MNEG_10936</name>
</gene>
<keyword evidence="4" id="KW-1185">Reference proteome</keyword>
<accession>A0A0D2M048</accession>
<feature type="region of interest" description="Disordered" evidence="1">
    <location>
        <begin position="1"/>
        <end position="37"/>
    </location>
</feature>
<proteinExistence type="predicted"/>
<feature type="transmembrane region" description="Helical" evidence="2">
    <location>
        <begin position="99"/>
        <end position="117"/>
    </location>
</feature>
<sequence>MADVERGAPHTGPASTPSLAATPPPRGPAGSAPSKRPAVAFQIGQQRKLHEMEAQAEVLGSEGLSPDDLSAHTVAVKEQIKTEELLVMPPGLIHPYNRIYRAWWWVVIGAAVVTGWLEPYQIAFLSPTPVPVGGVTVLQYVLLAVFAADMVTSCFVGYYDNVRGGGGC</sequence>
<dbReference type="EMBL" id="KK102740">
    <property type="protein sequence ID" value="KIY97024.1"/>
    <property type="molecule type" value="Genomic_DNA"/>
</dbReference>
<dbReference type="Proteomes" id="UP000054498">
    <property type="component" value="Unassembled WGS sequence"/>
</dbReference>
<evidence type="ECO:0000313" key="3">
    <source>
        <dbReference type="EMBL" id="KIY97024.1"/>
    </source>
</evidence>